<evidence type="ECO:0000313" key="6">
    <source>
        <dbReference type="EMBL" id="SMB29225.1"/>
    </source>
</evidence>
<keyword evidence="3" id="KW-0106">Calcium</keyword>
<dbReference type="EMBL" id="LT837803">
    <property type="protein sequence ID" value="SMB29225.1"/>
    <property type="molecule type" value="Genomic_DNA"/>
</dbReference>
<dbReference type="GO" id="GO:0005509">
    <property type="term" value="F:calcium ion binding"/>
    <property type="evidence" value="ECO:0007669"/>
    <property type="project" value="InterPro"/>
</dbReference>
<sequence>MNTLWEALLTGETKSLNTCPKDFQDAKSWVQPRDPILLDLDGDGLETVGLSANIYFDHDGDGVLTRTGWAGKDDALLVWDRNANGSIDTGAELFGDFTPLPNGTLAPNGFAALAALDSNGDGILDATDPAFAELRLWRDADQNGVTGAGELISLLDAGILSLNLANTLKNKNLANGNQLTREGSFTRTDGTTSAMGEFKLAIDTFNTRFAEQIEVPEALKTLSNMQGAGNVRELQQAAAQSGDVANLLAQFQSATTRAEQRILLDQLITTWADTAGMAGSLEERVADKYRIEYEAFGNERRSSNLKTTASSGIGNATALLSDADSPYLSEPYRALIAEWSRKLHVLEAFNGQYFFNLPSQKSQTTSASVGLSVVAGSKKPGATAIEALPTLRVNFSQAQLDLLQQAYDSLSESLYASLVLQTRLKPYLDQIELVIDDNGIRLDATALNQMLADKRALDPENALADLFDLDKYAGGFLTGTNWNGILAFDSLIETLPNTPAIQALLDEFKVRRLGAGDDNTQLANKANFVLAGDGNDVLRGNNGNDRLFGQGGNDAIHGGNGDDLISGGAGNDMLYGGAGADTYVFGRGYGHDTIIDDAEDGLQRDTVRLLGLNPADIQVTVDYDDNLVFTIVDTAETLSVPRNGYRWGPNGVGQYVFDDGTVWSHDDALRMAVAASTEGDDVIHGSAAGDTITGQAGNDTLIGNGGDDLIDGGAGNDVLIGASGWDYIYEDGQYRGVRNVTPRVTANGNDTYLFGRGDGQDTVIDGDHTLGNSDTLRFKAGVAPADVKLIRNGNDLVLAIRDSSDQVTLKQYFDEDWNGANGPYLIERIAFADGTVLSFADVQAMLFAGSEAAETIIGSRVADVLTGQGGDDVLLGGAGNDILDGGAGNDVLRGGGMMDASGWIYDNDGAGDTYRFGRGDGHDLIIENSWGQDETDRIEFKAGVAPADVRLERVRIVNGRQVSDDLRITIRDTGETLTIQNHFNESNRYAVEEIVFADGTLWDAEMIRSLSLLGEAGNDELRGFNGRDDVLAGGAGNDTLAGGSGSDTYRFGLGDGLDMIDEGYTAGEDTVALGAGVTPADVTVRWTMQGDMAITLSDGSRLTVRGQTATWSLERGIEQLRFADGTVWDRTALSARALAATDGDDVIVGSYEDDTLDGGAGNDHFQNLGGDDTYLFGVGDGQDVIEPTYGRVLFKPGIGQNDVNFTRDGKDLIATVATSGDAVRIKAWFNNYSWQRIDRFDFDNGASLDESDVFAKLGVSEDQEVLYGSPGDDVLIGTEKDSTLHGREGNDTLVGGAGSDWLFGEAGDDTLDGGADRDWLSGGEGNNTYIVAPGMGLDIAVGASLAVASDTVVFAPGIRPTDISVQLGEAYWIEQAGELGYYDLVIGIGGNDALIVCPDDWTDLSRGAIQHFRFDDGTEWTLADVIARADGGIMGWQEYYEGEETTLLGSQADDEIYDYSGQSLTVQARGNNDRIHLATGNNRVSAGSGDDNVDLGAGDDLLAGEAGNDELSTGEGDDVVVFNYGDGNDTLRTEEGTDTLSFGATVTPALLSAALNRDGRVVLLVDMGAGGSITLDGTRIDDLPGDLERIQFIDEDGRTRVFDLAGWLKANSGALLSATTAAPLAFDGTGFELTRSVAPAGGLEAVAYAQSGDLFAAAHLANNTPTDGDDLLYGTNAGEALDAGAGDDIVLGLAGDDTIAGGDGNDLIHGGAGDDVLDGGAGNDTIYGGWGTDVLAGGTGHDALYGEWGGDTYLYQAGDGVTIIDDDHRMLTWERDIGPWFFRGTLDYNVLNGAPGDGDDGDDGDDGIFVDDAPNILSFGPGIRPQDLRYSERDGDLVIEFANQPGDRVILRGYVPGRATQTRSVDIIRFADGTEIAADSIELTGMTATIGDEGGWLYGTPFADTLIGGDGDDMIYGEGGSDFLAGGAGSDTYNIYKEWGSGPAQTTIVETWRAQDDNRIELTGQIDADALHLAFDGRDLLLCLNEDGDLIRFAGFDPRAPGMQAPVSEISLPWEDITLSFDDLMARGVRIIGTPNDDVLTGTAFVDWIEGREANDAMSGGAGGDLYRIDADGGTDTIIDSENGDAPNMLLLPEGTTLDDVRLSFDQDGFLILDLDNTGNRVRLSGFDPQNPLGPRAVDRFYFGITGDEIGYEELLARGFDIVGTNERDVLKGTTLTDRIRGGNGNDLIEATPGGDWLAGEGGNDTYVVKLGDGIVTIDDLAEQNAGNVLRFGPGIDPNAMRNNLRFEADGNGGHVLLIPYGDAGDVVRLTGFDPRDVLGNHAIEHFEFADGTVVDYATLVSWTFVVEGDNAGNVLAGTNVGDRLYGYDGDDVMESGDGEDVLTGGLGNDVLRGGAQRDAYVVNLGDGEDVIEDDLDAGIGNMLTFGAGIAREDVQVALDGDDLLVRYGADGDMVRVRNYAPDGASAGTVIDTFEFADGTAVTLREFMNRAPEVANPIDDQVALEDAAFSLRLPDDLFIDANGDDILTRVTVSGYETQPDWLQYEAATRTLFGTPDNDDVGEFDVIVQGMDTLGASSLHSFHVTVQNTNDTPETGTLIAAQQATEDTPFAFTVPQDAFHDVDAGDVLTLSATQADGLALPSWLQFDAAMRSFSGTPANGDVGSVSVRLTAADVAGAQASQTFAIGVANVNDAPEVGTPLANQSGRAGTALSWQLPGTAFVDVDAGDVLAYSATLSDGSTLPGWLAFDAATGTFSGTPSSAGNHVLRVTATDLAGAQASQTFTLAVESGGGNQAPITTTDTASLIEDRKLLTWGNVLDNDRDPEGGHLHVADPGIRCGEYGLLTLLPNGAYAYVLDNFSAKVQGLGAGETLTETFGYLASDGSQRSNGALTVTVQGTNDAPELARCLADVQLARGKAFSWQMPAGSFKDADRNDTLSYTATLSNGKALPAWLKFDAATQTFSGTAPAITLGSIDVRITASDGQGAQSNASDVFKISFGSKTVVPAAAQGNESVDNGNVVDALLAGVGSLLGQLGQPNQPNLKQGSERDDDPLARFLDSFKRDDLSAQSIRSALPVLDPRWIEEWSGQWDEQTGHGQAIDDVAGQWAALTQALNRLDAERQDAPAWEHVNQGADLSGLAGWMQSSLQSTRGGIDAVSLSGGAGTLLKGLSGIKEGLSKLSW</sequence>
<dbReference type="Gene3D" id="2.60.40.10">
    <property type="entry name" value="Immunoglobulins"/>
    <property type="match status" value="4"/>
</dbReference>
<dbReference type="Pfam" id="PF17963">
    <property type="entry name" value="Big_9"/>
    <property type="match status" value="1"/>
</dbReference>
<evidence type="ECO:0000256" key="3">
    <source>
        <dbReference type="ARBA" id="ARBA00022837"/>
    </source>
</evidence>
<organism evidence="6 7">
    <name type="scientific">Sterolibacterium denitrificans</name>
    <dbReference type="NCBI Taxonomy" id="157592"/>
    <lineage>
        <taxon>Bacteria</taxon>
        <taxon>Pseudomonadati</taxon>
        <taxon>Pseudomonadota</taxon>
        <taxon>Betaproteobacteria</taxon>
        <taxon>Nitrosomonadales</taxon>
        <taxon>Sterolibacteriaceae</taxon>
        <taxon>Sterolibacterium</taxon>
    </lineage>
</organism>
<dbReference type="InterPro" id="IPR015919">
    <property type="entry name" value="Cadherin-like_sf"/>
</dbReference>
<accession>A0A7Z7HS91</accession>
<dbReference type="Pfam" id="PF05345">
    <property type="entry name" value="He_PIG"/>
    <property type="match status" value="4"/>
</dbReference>
<dbReference type="InterPro" id="IPR050557">
    <property type="entry name" value="RTX_toxin/Mannuronan_C5-epim"/>
</dbReference>
<dbReference type="InterPro" id="IPR010221">
    <property type="entry name" value="VCBS_dom"/>
</dbReference>
<feature type="domain" description="Dystroglycan-type cadherin-like" evidence="5">
    <location>
        <begin position="2654"/>
        <end position="2754"/>
    </location>
</feature>
<dbReference type="SUPFAM" id="SSF51120">
    <property type="entry name" value="beta-Roll"/>
    <property type="match status" value="11"/>
</dbReference>
<proteinExistence type="predicted"/>
<dbReference type="PANTHER" id="PTHR38340">
    <property type="entry name" value="S-LAYER PROTEIN"/>
    <property type="match status" value="1"/>
</dbReference>
<evidence type="ECO:0000256" key="1">
    <source>
        <dbReference type="ARBA" id="ARBA00004613"/>
    </source>
</evidence>
<feature type="region of interest" description="Disordered" evidence="4">
    <location>
        <begin position="1496"/>
        <end position="1515"/>
    </location>
</feature>
<reference evidence="6" key="1">
    <citation type="submission" date="2017-03" db="EMBL/GenBank/DDBJ databases">
        <authorList>
            <consortium name="AG Boll"/>
        </authorList>
    </citation>
    <scope>NUCLEOTIDE SEQUENCE [LARGE SCALE GENOMIC DNA]</scope>
    <source>
        <strain evidence="6">Chol</strain>
    </source>
</reference>
<dbReference type="GO" id="GO:0005576">
    <property type="term" value="C:extracellular region"/>
    <property type="evidence" value="ECO:0007669"/>
    <property type="project" value="UniProtKB-SubCell"/>
</dbReference>
<evidence type="ECO:0000313" key="7">
    <source>
        <dbReference type="Proteomes" id="UP000242886"/>
    </source>
</evidence>
<dbReference type="Pfam" id="PF06594">
    <property type="entry name" value="HCBP_related"/>
    <property type="match status" value="5"/>
</dbReference>
<dbReference type="InterPro" id="IPR013783">
    <property type="entry name" value="Ig-like_fold"/>
</dbReference>
<feature type="domain" description="Dystroglycan-type cadherin-like" evidence="5">
    <location>
        <begin position="2453"/>
        <end position="2552"/>
    </location>
</feature>
<dbReference type="GO" id="GO:0016020">
    <property type="term" value="C:membrane"/>
    <property type="evidence" value="ECO:0007669"/>
    <property type="project" value="InterPro"/>
</dbReference>
<keyword evidence="2" id="KW-0964">Secreted</keyword>
<evidence type="ECO:0000256" key="2">
    <source>
        <dbReference type="ARBA" id="ARBA00022525"/>
    </source>
</evidence>
<dbReference type="PANTHER" id="PTHR38340:SF1">
    <property type="entry name" value="S-LAYER PROTEIN"/>
    <property type="match status" value="1"/>
</dbReference>
<evidence type="ECO:0000256" key="4">
    <source>
        <dbReference type="SAM" id="MobiDB-lite"/>
    </source>
</evidence>
<dbReference type="SUPFAM" id="SSF49313">
    <property type="entry name" value="Cadherin-like"/>
    <property type="match status" value="4"/>
</dbReference>
<feature type="domain" description="Dystroglycan-type cadherin-like" evidence="5">
    <location>
        <begin position="2861"/>
        <end position="2963"/>
    </location>
</feature>
<dbReference type="Gene3D" id="2.150.10.10">
    <property type="entry name" value="Serralysin-like metalloprotease, C-terminal"/>
    <property type="match status" value="8"/>
</dbReference>
<comment type="subcellular location">
    <subcellularLocation>
        <location evidence="1">Secreted</location>
    </subcellularLocation>
</comment>
<dbReference type="InterPro" id="IPR006644">
    <property type="entry name" value="Cadg"/>
</dbReference>
<dbReference type="NCBIfam" id="TIGR01965">
    <property type="entry name" value="VCBS_repeat"/>
    <property type="match status" value="1"/>
</dbReference>
<dbReference type="SMART" id="SM00736">
    <property type="entry name" value="CADG"/>
    <property type="match status" value="4"/>
</dbReference>
<dbReference type="Pfam" id="PF00353">
    <property type="entry name" value="HemolysinCabind"/>
    <property type="match status" value="15"/>
</dbReference>
<protein>
    <submittedName>
        <fullName evidence="6">Outer membrane adhesin like protein</fullName>
    </submittedName>
</protein>
<dbReference type="InterPro" id="IPR010566">
    <property type="entry name" value="Haemolys_ca-bd"/>
</dbReference>
<evidence type="ECO:0000259" key="5">
    <source>
        <dbReference type="SMART" id="SM00736"/>
    </source>
</evidence>
<gene>
    <name evidence="6" type="ORF">SDENCHOL_20783</name>
</gene>
<dbReference type="InterPro" id="IPR001343">
    <property type="entry name" value="Hemolysn_Ca-bd"/>
</dbReference>
<dbReference type="InterPro" id="IPR011049">
    <property type="entry name" value="Serralysin-like_metalloprot_C"/>
</dbReference>
<feature type="compositionally biased region" description="Low complexity" evidence="4">
    <location>
        <begin position="1496"/>
        <end position="1506"/>
    </location>
</feature>
<dbReference type="PRINTS" id="PR00313">
    <property type="entry name" value="CABNDNGRPT"/>
</dbReference>
<feature type="domain" description="Dystroglycan-type cadherin-like" evidence="5">
    <location>
        <begin position="2553"/>
        <end position="2653"/>
    </location>
</feature>
<dbReference type="PROSITE" id="PS00330">
    <property type="entry name" value="HEMOLYSIN_CALCIUM"/>
    <property type="match status" value="14"/>
</dbReference>
<keyword evidence="7" id="KW-1185">Reference proteome</keyword>
<dbReference type="Proteomes" id="UP000242886">
    <property type="component" value="Chromosome SDENCHOL"/>
</dbReference>
<name>A0A7Z7HS91_9PROT</name>
<dbReference type="InterPro" id="IPR018511">
    <property type="entry name" value="Hemolysin-typ_Ca-bd_CS"/>
</dbReference>